<keyword evidence="2" id="KW-1133">Transmembrane helix</keyword>
<evidence type="ECO:0000313" key="3">
    <source>
        <dbReference type="Proteomes" id="UP000887565"/>
    </source>
</evidence>
<organism evidence="3 4">
    <name type="scientific">Romanomermis culicivorax</name>
    <name type="common">Nematode worm</name>
    <dbReference type="NCBI Taxonomy" id="13658"/>
    <lineage>
        <taxon>Eukaryota</taxon>
        <taxon>Metazoa</taxon>
        <taxon>Ecdysozoa</taxon>
        <taxon>Nematoda</taxon>
        <taxon>Enoplea</taxon>
        <taxon>Dorylaimia</taxon>
        <taxon>Mermithida</taxon>
        <taxon>Mermithoidea</taxon>
        <taxon>Mermithidae</taxon>
        <taxon>Romanomermis</taxon>
    </lineage>
</organism>
<feature type="region of interest" description="Disordered" evidence="1">
    <location>
        <begin position="1"/>
        <end position="20"/>
    </location>
</feature>
<proteinExistence type="predicted"/>
<reference evidence="4" key="1">
    <citation type="submission" date="2022-11" db="UniProtKB">
        <authorList>
            <consortium name="WormBaseParasite"/>
        </authorList>
    </citation>
    <scope>IDENTIFICATION</scope>
</reference>
<evidence type="ECO:0000256" key="2">
    <source>
        <dbReference type="SAM" id="Phobius"/>
    </source>
</evidence>
<keyword evidence="2" id="KW-0812">Transmembrane</keyword>
<evidence type="ECO:0000256" key="1">
    <source>
        <dbReference type="SAM" id="MobiDB-lite"/>
    </source>
</evidence>
<keyword evidence="2" id="KW-0472">Membrane</keyword>
<accession>A0A915K8B1</accession>
<evidence type="ECO:0000313" key="4">
    <source>
        <dbReference type="WBParaSite" id="nRc.2.0.1.t34604-RA"/>
    </source>
</evidence>
<feature type="transmembrane region" description="Helical" evidence="2">
    <location>
        <begin position="30"/>
        <end position="48"/>
    </location>
</feature>
<keyword evidence="3" id="KW-1185">Reference proteome</keyword>
<sequence>MQIDKLDDQQRRHLHRSGVPQKDQKVMMKIIHLLLFVFIIFLENIAGVQSDRAIGAKGRVPRRQLVDHKLWKTHQGIQKIWIQLLEYEKKL</sequence>
<dbReference type="WBParaSite" id="nRc.2.0.1.t34604-RA">
    <property type="protein sequence ID" value="nRc.2.0.1.t34604-RA"/>
    <property type="gene ID" value="nRc.2.0.1.g34604"/>
</dbReference>
<feature type="compositionally biased region" description="Basic and acidic residues" evidence="1">
    <location>
        <begin position="1"/>
        <end position="11"/>
    </location>
</feature>
<name>A0A915K8B1_ROMCU</name>
<dbReference type="AlphaFoldDB" id="A0A915K8B1"/>
<dbReference type="Proteomes" id="UP000887565">
    <property type="component" value="Unplaced"/>
</dbReference>
<protein>
    <submittedName>
        <fullName evidence="4">Uncharacterized protein</fullName>
    </submittedName>
</protein>